<reference evidence="2" key="1">
    <citation type="journal article" date="2014" name="PLoS ONE">
        <title>Transcriptome-Based Identification of ABC Transporters in the Western Tarnished Plant Bug Lygus hesperus.</title>
        <authorList>
            <person name="Hull J.J."/>
            <person name="Chaney K."/>
            <person name="Geib S.M."/>
            <person name="Fabrick J.A."/>
            <person name="Brent C.S."/>
            <person name="Walsh D."/>
            <person name="Lavine L.C."/>
        </authorList>
    </citation>
    <scope>NUCLEOTIDE SEQUENCE</scope>
</reference>
<reference evidence="2" key="2">
    <citation type="submission" date="2014-07" db="EMBL/GenBank/DDBJ databases">
        <authorList>
            <person name="Hull J."/>
        </authorList>
    </citation>
    <scope>NUCLEOTIDE SEQUENCE</scope>
</reference>
<accession>A0A0A9YKC1</accession>
<proteinExistence type="predicted"/>
<feature type="compositionally biased region" description="Basic and acidic residues" evidence="1">
    <location>
        <begin position="151"/>
        <end position="160"/>
    </location>
</feature>
<name>A0A0A9YKC1_LYGHE</name>
<protein>
    <submittedName>
        <fullName evidence="2">Glucose-induced degradation protein 7</fullName>
    </submittedName>
</protein>
<reference evidence="3" key="3">
    <citation type="journal article" date="2016" name="Gigascience">
        <title>De novo construction of an expanded transcriptome assembly for the western tarnished plant bug, Lygus hesperus.</title>
        <authorList>
            <person name="Tassone E.E."/>
            <person name="Geib S.M."/>
            <person name="Hall B."/>
            <person name="Fabrick J.A."/>
            <person name="Brent C.S."/>
            <person name="Hull J.J."/>
        </authorList>
    </citation>
    <scope>NUCLEOTIDE SEQUENCE</scope>
</reference>
<feature type="region of interest" description="Disordered" evidence="1">
    <location>
        <begin position="29"/>
        <end position="160"/>
    </location>
</feature>
<dbReference type="EMBL" id="GDHC01019853">
    <property type="protein sequence ID" value="JAP98775.1"/>
    <property type="molecule type" value="Transcribed_RNA"/>
</dbReference>
<feature type="compositionally biased region" description="Basic residues" evidence="1">
    <location>
        <begin position="137"/>
        <end position="150"/>
    </location>
</feature>
<sequence length="160" mass="18090">MDDDTIDMEERLLGPTPAIAQRMVQLSLNSDSPVQAPRSLADFMEAARREYDAQFQSPSTSSSSHQQPGPSSPKKTTKPSDDVEEDQNVGSGQKITKNPHNNNNLTRKRYRGNNRMQAVIRITPAGVIEARQEPIQPHKRRRPWAQRNKPKPADRPRSKQ</sequence>
<evidence type="ECO:0000256" key="1">
    <source>
        <dbReference type="SAM" id="MobiDB-lite"/>
    </source>
</evidence>
<feature type="compositionally biased region" description="Polar residues" evidence="1">
    <location>
        <begin position="88"/>
        <end position="105"/>
    </location>
</feature>
<feature type="compositionally biased region" description="Low complexity" evidence="1">
    <location>
        <begin position="54"/>
        <end position="74"/>
    </location>
</feature>
<evidence type="ECO:0000313" key="3">
    <source>
        <dbReference type="EMBL" id="JAP98775.1"/>
    </source>
</evidence>
<dbReference type="AlphaFoldDB" id="A0A0A9YKC1"/>
<gene>
    <name evidence="2" type="primary">GID7</name>
    <name evidence="2" type="ORF">CM83_3277</name>
    <name evidence="3" type="ORF">g.63762</name>
</gene>
<organism evidence="2">
    <name type="scientific">Lygus hesperus</name>
    <name type="common">Western plant bug</name>
    <dbReference type="NCBI Taxonomy" id="30085"/>
    <lineage>
        <taxon>Eukaryota</taxon>
        <taxon>Metazoa</taxon>
        <taxon>Ecdysozoa</taxon>
        <taxon>Arthropoda</taxon>
        <taxon>Hexapoda</taxon>
        <taxon>Insecta</taxon>
        <taxon>Pterygota</taxon>
        <taxon>Neoptera</taxon>
        <taxon>Paraneoptera</taxon>
        <taxon>Hemiptera</taxon>
        <taxon>Heteroptera</taxon>
        <taxon>Panheteroptera</taxon>
        <taxon>Cimicomorpha</taxon>
        <taxon>Miridae</taxon>
        <taxon>Mirini</taxon>
        <taxon>Lygus</taxon>
    </lineage>
</organism>
<dbReference type="EMBL" id="GBHO01010077">
    <property type="protein sequence ID" value="JAG33527.1"/>
    <property type="molecule type" value="Transcribed_RNA"/>
</dbReference>
<evidence type="ECO:0000313" key="2">
    <source>
        <dbReference type="EMBL" id="JAG33527.1"/>
    </source>
</evidence>